<feature type="domain" description="GST C-terminal" evidence="2">
    <location>
        <begin position="96"/>
        <end position="225"/>
    </location>
</feature>
<name>A0A246J154_9BURK</name>
<dbReference type="Proteomes" id="UP000197468">
    <property type="component" value="Unassembled WGS sequence"/>
</dbReference>
<dbReference type="PROSITE" id="PS50404">
    <property type="entry name" value="GST_NTER"/>
    <property type="match status" value="1"/>
</dbReference>
<dbReference type="PANTHER" id="PTHR44051">
    <property type="entry name" value="GLUTATHIONE S-TRANSFERASE-RELATED"/>
    <property type="match status" value="1"/>
</dbReference>
<dbReference type="CDD" id="cd03057">
    <property type="entry name" value="GST_N_Beta"/>
    <property type="match status" value="1"/>
</dbReference>
<evidence type="ECO:0000259" key="2">
    <source>
        <dbReference type="PROSITE" id="PS50405"/>
    </source>
</evidence>
<dbReference type="Pfam" id="PF13409">
    <property type="entry name" value="GST_N_2"/>
    <property type="match status" value="1"/>
</dbReference>
<dbReference type="GO" id="GO:0016740">
    <property type="term" value="F:transferase activity"/>
    <property type="evidence" value="ECO:0007669"/>
    <property type="project" value="UniProtKB-KW"/>
</dbReference>
<dbReference type="SFLD" id="SFLDS00019">
    <property type="entry name" value="Glutathione_Transferase_(cytos"/>
    <property type="match status" value="1"/>
</dbReference>
<reference evidence="3 4" key="1">
    <citation type="journal article" date="2008" name="Int. J. Syst. Evol. Microbiol.">
        <title>Description of Roseateles aquatilis sp. nov. and Roseateles terrae sp. nov., in the class Betaproteobacteria, and emended description of the genus Roseateles.</title>
        <authorList>
            <person name="Gomila M."/>
            <person name="Bowien B."/>
            <person name="Falsen E."/>
            <person name="Moore E.R."/>
            <person name="Lalucat J."/>
        </authorList>
    </citation>
    <scope>NUCLEOTIDE SEQUENCE [LARGE SCALE GENOMIC DNA]</scope>
    <source>
        <strain evidence="3 4">CCUG 48205</strain>
    </source>
</reference>
<dbReference type="AlphaFoldDB" id="A0A246J154"/>
<dbReference type="InterPro" id="IPR036282">
    <property type="entry name" value="Glutathione-S-Trfase_C_sf"/>
</dbReference>
<dbReference type="Gene3D" id="3.40.30.10">
    <property type="entry name" value="Glutaredoxin"/>
    <property type="match status" value="1"/>
</dbReference>
<keyword evidence="4" id="KW-1185">Reference proteome</keyword>
<protein>
    <submittedName>
        <fullName evidence="3">Glutathione S-transferase</fullName>
    </submittedName>
</protein>
<dbReference type="SFLD" id="SFLDG00358">
    <property type="entry name" value="Main_(cytGST)"/>
    <property type="match status" value="1"/>
</dbReference>
<accession>A0A246J154</accession>
<comment type="caution">
    <text evidence="3">The sequence shown here is derived from an EMBL/GenBank/DDBJ whole genome shotgun (WGS) entry which is preliminary data.</text>
</comment>
<dbReference type="InterPro" id="IPR036249">
    <property type="entry name" value="Thioredoxin-like_sf"/>
</dbReference>
<dbReference type="InterPro" id="IPR004045">
    <property type="entry name" value="Glutathione_S-Trfase_N"/>
</dbReference>
<gene>
    <name evidence="3" type="ORF">CDN99_20900</name>
</gene>
<proteinExistence type="predicted"/>
<dbReference type="RefSeq" id="WP_088386840.1">
    <property type="nucleotide sequence ID" value="NZ_NIOF01000011.1"/>
</dbReference>
<organism evidence="3 4">
    <name type="scientific">Roseateles aquatilis</name>
    <dbReference type="NCBI Taxonomy" id="431061"/>
    <lineage>
        <taxon>Bacteria</taxon>
        <taxon>Pseudomonadati</taxon>
        <taxon>Pseudomonadota</taxon>
        <taxon>Betaproteobacteria</taxon>
        <taxon>Burkholderiales</taxon>
        <taxon>Sphaerotilaceae</taxon>
        <taxon>Roseateles</taxon>
    </lineage>
</organism>
<dbReference type="EMBL" id="NIOF01000011">
    <property type="protein sequence ID" value="OWQ86293.1"/>
    <property type="molecule type" value="Genomic_DNA"/>
</dbReference>
<dbReference type="Gene3D" id="1.20.1050.10">
    <property type="match status" value="1"/>
</dbReference>
<dbReference type="OrthoDB" id="3828095at2"/>
<sequence>MIELYYFPSNASFAPHVVLNELGVPFQLRLVDRDKGEHKAPEFLAINPNGLLPALRDTRDAVAGDGQGDLVFFETAAILLHLADTHPDAGLMPPLGTAARAQAYKWLMWLTNTLQPTIISYYYPDRFVAPGNTAGSAEVKQQAQVRASAQLDLLAAEFDRHGGPWLLGERYSVLDPFAFMLCRWTRNFADPARGRPALAAFLARMAERPALLRTMASEALPQPWY</sequence>
<dbReference type="CDD" id="cd03188">
    <property type="entry name" value="GST_C_Beta"/>
    <property type="match status" value="1"/>
</dbReference>
<keyword evidence="3" id="KW-0808">Transferase</keyword>
<dbReference type="SUPFAM" id="SSF47616">
    <property type="entry name" value="GST C-terminal domain-like"/>
    <property type="match status" value="1"/>
</dbReference>
<dbReference type="SFLD" id="SFLDG01150">
    <property type="entry name" value="Main.1:_Beta-like"/>
    <property type="match status" value="1"/>
</dbReference>
<dbReference type="SUPFAM" id="SSF52833">
    <property type="entry name" value="Thioredoxin-like"/>
    <property type="match status" value="1"/>
</dbReference>
<dbReference type="PANTHER" id="PTHR44051:SF8">
    <property type="entry name" value="GLUTATHIONE S-TRANSFERASE GSTA"/>
    <property type="match status" value="1"/>
</dbReference>
<evidence type="ECO:0000259" key="1">
    <source>
        <dbReference type="PROSITE" id="PS50404"/>
    </source>
</evidence>
<dbReference type="InterPro" id="IPR004046">
    <property type="entry name" value="GST_C"/>
</dbReference>
<dbReference type="InterPro" id="IPR040079">
    <property type="entry name" value="Glutathione_S-Trfase"/>
</dbReference>
<evidence type="ECO:0000313" key="4">
    <source>
        <dbReference type="Proteomes" id="UP000197468"/>
    </source>
</evidence>
<dbReference type="PROSITE" id="PS50405">
    <property type="entry name" value="GST_CTER"/>
    <property type="match status" value="1"/>
</dbReference>
<feature type="domain" description="GST N-terminal" evidence="1">
    <location>
        <begin position="1"/>
        <end position="90"/>
    </location>
</feature>
<dbReference type="Pfam" id="PF00043">
    <property type="entry name" value="GST_C"/>
    <property type="match status" value="1"/>
</dbReference>
<dbReference type="InterPro" id="IPR010987">
    <property type="entry name" value="Glutathione-S-Trfase_C-like"/>
</dbReference>
<evidence type="ECO:0000313" key="3">
    <source>
        <dbReference type="EMBL" id="OWQ86293.1"/>
    </source>
</evidence>